<accession>A0ABS4CGP3</accession>
<evidence type="ECO:0008006" key="4">
    <source>
        <dbReference type="Google" id="ProtNLM"/>
    </source>
</evidence>
<feature type="coiled-coil region" evidence="1">
    <location>
        <begin position="393"/>
        <end position="441"/>
    </location>
</feature>
<name>A0ABS4CGP3_9ENTE</name>
<proteinExistence type="predicted"/>
<reference evidence="2 3" key="1">
    <citation type="submission" date="2020-12" db="EMBL/GenBank/DDBJ databases">
        <title>Vagococcus allomyrinae sp. nov. and Enterococcus lavae sp. nov., isolated from the larvae of Allomyrina dichotoma.</title>
        <authorList>
            <person name="Lee S.D."/>
        </authorList>
    </citation>
    <scope>NUCLEOTIDE SEQUENCE [LARGE SCALE GENOMIC DNA]</scope>
    <source>
        <strain evidence="2 3">BWM-S5</strain>
    </source>
</reference>
<keyword evidence="3" id="KW-1185">Reference proteome</keyword>
<organism evidence="2 3">
    <name type="scientific">Enterococcus larvae</name>
    <dbReference type="NCBI Taxonomy" id="2794352"/>
    <lineage>
        <taxon>Bacteria</taxon>
        <taxon>Bacillati</taxon>
        <taxon>Bacillota</taxon>
        <taxon>Bacilli</taxon>
        <taxon>Lactobacillales</taxon>
        <taxon>Enterococcaceae</taxon>
        <taxon>Enterococcus</taxon>
    </lineage>
</organism>
<protein>
    <recommendedName>
        <fullName evidence="4">Glycosyl transferase</fullName>
    </recommendedName>
</protein>
<sequence length="457" mass="53614">MQKIVFSKFSNERARRFAIRTDIVSDESKQLSVFKRNLYPEGQQHIKNIYRWYEELSKVYEGTQIELNRCEYLGDKVSLEYLRQLTLEHELNELLRKRRFDQFNNLLFSYIDEVKKGDMIHPFVKTEAFVETFGDVTVDDSLSAKVTNIDMVLNNVILGEKWTIIDYEWTFDFPVPANFAVYRILHYFIASTPYQALLNSDELFEQVGISAEEQEIYAAMEKHFQMNFLLTDVKEKQPLVPIRELHEDISPGGIDLKRIYSEAQMHKSAVVQVFFSDQYDFSEENSSTIHCNIDEKVTIELELQPDTDFLRLDPHELSCSLSELEVVDDKGEAVPVFTTNGITIKENRVIFLADDPQLIFSGLKEKTKLTISYQLQLIDAREKNVFESILEEAITLTDTISHMKQEYQQIEAENDQYQQVIQEKENQISHQAQVITNMENTKIWKAYEQYKKTFRKS</sequence>
<dbReference type="RefSeq" id="WP_209556096.1">
    <property type="nucleotide sequence ID" value="NZ_JAEDXU010000001.1"/>
</dbReference>
<gene>
    <name evidence="2" type="ORF">I6N96_03485</name>
</gene>
<keyword evidence="1" id="KW-0175">Coiled coil</keyword>
<evidence type="ECO:0000313" key="2">
    <source>
        <dbReference type="EMBL" id="MBP1045326.1"/>
    </source>
</evidence>
<evidence type="ECO:0000313" key="3">
    <source>
        <dbReference type="Proteomes" id="UP000673375"/>
    </source>
</evidence>
<dbReference type="Proteomes" id="UP000673375">
    <property type="component" value="Unassembled WGS sequence"/>
</dbReference>
<evidence type="ECO:0000256" key="1">
    <source>
        <dbReference type="SAM" id="Coils"/>
    </source>
</evidence>
<dbReference type="EMBL" id="JAEDXU010000001">
    <property type="protein sequence ID" value="MBP1045326.1"/>
    <property type="molecule type" value="Genomic_DNA"/>
</dbReference>
<comment type="caution">
    <text evidence="2">The sequence shown here is derived from an EMBL/GenBank/DDBJ whole genome shotgun (WGS) entry which is preliminary data.</text>
</comment>